<protein>
    <submittedName>
        <fullName evidence="2">Uncharacterized protein</fullName>
    </submittedName>
</protein>
<feature type="compositionally biased region" description="Pro residues" evidence="1">
    <location>
        <begin position="193"/>
        <end position="204"/>
    </location>
</feature>
<evidence type="ECO:0000256" key="1">
    <source>
        <dbReference type="SAM" id="MobiDB-lite"/>
    </source>
</evidence>
<feature type="region of interest" description="Disordered" evidence="1">
    <location>
        <begin position="24"/>
        <end position="62"/>
    </location>
</feature>
<dbReference type="Proteomes" id="UP001266305">
    <property type="component" value="Unassembled WGS sequence"/>
</dbReference>
<gene>
    <name evidence="2" type="ORF">P7K49_021306</name>
</gene>
<organism evidence="2 3">
    <name type="scientific">Saguinus oedipus</name>
    <name type="common">Cotton-top tamarin</name>
    <name type="synonym">Oedipomidas oedipus</name>
    <dbReference type="NCBI Taxonomy" id="9490"/>
    <lineage>
        <taxon>Eukaryota</taxon>
        <taxon>Metazoa</taxon>
        <taxon>Chordata</taxon>
        <taxon>Craniata</taxon>
        <taxon>Vertebrata</taxon>
        <taxon>Euteleostomi</taxon>
        <taxon>Mammalia</taxon>
        <taxon>Eutheria</taxon>
        <taxon>Euarchontoglires</taxon>
        <taxon>Primates</taxon>
        <taxon>Haplorrhini</taxon>
        <taxon>Platyrrhini</taxon>
        <taxon>Cebidae</taxon>
        <taxon>Callitrichinae</taxon>
        <taxon>Saguinus</taxon>
    </lineage>
</organism>
<accession>A0ABQ9USC5</accession>
<comment type="caution">
    <text evidence="2">The sequence shown here is derived from an EMBL/GenBank/DDBJ whole genome shotgun (WGS) entry which is preliminary data.</text>
</comment>
<evidence type="ECO:0000313" key="3">
    <source>
        <dbReference type="Proteomes" id="UP001266305"/>
    </source>
</evidence>
<dbReference type="EMBL" id="JASSZA010000010">
    <property type="protein sequence ID" value="KAK2099958.1"/>
    <property type="molecule type" value="Genomic_DNA"/>
</dbReference>
<keyword evidence="3" id="KW-1185">Reference proteome</keyword>
<proteinExistence type="predicted"/>
<reference evidence="2 3" key="1">
    <citation type="submission" date="2023-05" db="EMBL/GenBank/DDBJ databases">
        <title>B98-5 Cell Line De Novo Hybrid Assembly: An Optical Mapping Approach.</title>
        <authorList>
            <person name="Kananen K."/>
            <person name="Auerbach J.A."/>
            <person name="Kautto E."/>
            <person name="Blachly J.S."/>
        </authorList>
    </citation>
    <scope>NUCLEOTIDE SEQUENCE [LARGE SCALE GENOMIC DNA]</scope>
    <source>
        <strain evidence="2">B95-8</strain>
        <tissue evidence="2">Cell line</tissue>
    </source>
</reference>
<feature type="non-terminal residue" evidence="2">
    <location>
        <position position="239"/>
    </location>
</feature>
<feature type="compositionally biased region" description="Basic residues" evidence="1">
    <location>
        <begin position="146"/>
        <end position="157"/>
    </location>
</feature>
<name>A0ABQ9USC5_SAGOE</name>
<sequence length="239" mass="25486">MPGVPALRWAEWAPRSKRAERRLVARTRPWPASPSRDARVRVGAANPAQRVRPAPRCPGRPRRRLPALAAAQVRGPPALVAAARTHRALGRQVADVLDGADVDDVDAAVLGRERRVLLVDPHRGRLCAGTAGRRALPIHGPGGLCGRRRQRSRRARRGPGLPAPRPAGDVAASRSARRPRPPARPARSVRGAPEPPGSIAPPPGCGSRAWSGTWTPAGRPLPSRYKRSPPAYGRGGGRA</sequence>
<evidence type="ECO:0000313" key="2">
    <source>
        <dbReference type="EMBL" id="KAK2099958.1"/>
    </source>
</evidence>
<feature type="region of interest" description="Disordered" evidence="1">
    <location>
        <begin position="133"/>
        <end position="239"/>
    </location>
</feature>